<dbReference type="SMART" id="SM00369">
    <property type="entry name" value="LRR_TYP"/>
    <property type="match status" value="3"/>
</dbReference>
<keyword evidence="3" id="KW-0472">Membrane</keyword>
<feature type="transmembrane region" description="Helical" evidence="3">
    <location>
        <begin position="169"/>
        <end position="194"/>
    </location>
</feature>
<keyword evidence="3" id="KW-0812">Transmembrane</keyword>
<dbReference type="PANTHER" id="PTHR24366">
    <property type="entry name" value="IG(IMMUNOGLOBULIN) AND LRR(LEUCINE RICH REPEAT) DOMAINS"/>
    <property type="match status" value="1"/>
</dbReference>
<dbReference type="Proteomes" id="UP000245119">
    <property type="component" value="Linkage Group LG2"/>
</dbReference>
<dbReference type="Pfam" id="PF13855">
    <property type="entry name" value="LRR_8"/>
    <property type="match status" value="1"/>
</dbReference>
<dbReference type="SUPFAM" id="SSF52058">
    <property type="entry name" value="L domain-like"/>
    <property type="match status" value="1"/>
</dbReference>
<dbReference type="AlphaFoldDB" id="A0A2T7PV43"/>
<dbReference type="PROSITE" id="PS51450">
    <property type="entry name" value="LRR"/>
    <property type="match status" value="1"/>
</dbReference>
<keyword evidence="2" id="KW-0677">Repeat</keyword>
<dbReference type="InterPro" id="IPR032675">
    <property type="entry name" value="LRR_dom_sf"/>
</dbReference>
<dbReference type="STRING" id="400727.A0A2T7PV43"/>
<evidence type="ECO:0000313" key="4">
    <source>
        <dbReference type="EMBL" id="PVD37295.1"/>
    </source>
</evidence>
<evidence type="ECO:0000256" key="2">
    <source>
        <dbReference type="ARBA" id="ARBA00022737"/>
    </source>
</evidence>
<dbReference type="Gene3D" id="3.80.10.10">
    <property type="entry name" value="Ribonuclease Inhibitor"/>
    <property type="match status" value="1"/>
</dbReference>
<reference evidence="4 5" key="1">
    <citation type="submission" date="2018-04" db="EMBL/GenBank/DDBJ databases">
        <title>The genome of golden apple snail Pomacea canaliculata provides insight into stress tolerance and invasive adaptation.</title>
        <authorList>
            <person name="Liu C."/>
            <person name="Liu B."/>
            <person name="Ren Y."/>
            <person name="Zhang Y."/>
            <person name="Wang H."/>
            <person name="Li S."/>
            <person name="Jiang F."/>
            <person name="Yin L."/>
            <person name="Zhang G."/>
            <person name="Qian W."/>
            <person name="Fan W."/>
        </authorList>
    </citation>
    <scope>NUCLEOTIDE SEQUENCE [LARGE SCALE GENOMIC DNA]</scope>
    <source>
        <strain evidence="4">SZHN2017</strain>
        <tissue evidence="4">Muscle</tissue>
    </source>
</reference>
<evidence type="ECO:0000256" key="1">
    <source>
        <dbReference type="ARBA" id="ARBA00022614"/>
    </source>
</evidence>
<keyword evidence="5" id="KW-1185">Reference proteome</keyword>
<accession>A0A2T7PV43</accession>
<name>A0A2T7PV43_POMCA</name>
<dbReference type="EMBL" id="PZQS01000002">
    <property type="protein sequence ID" value="PVD37295.1"/>
    <property type="molecule type" value="Genomic_DNA"/>
</dbReference>
<proteinExistence type="predicted"/>
<protein>
    <recommendedName>
        <fullName evidence="6">LRRCT domain-containing protein</fullName>
    </recommendedName>
</protein>
<evidence type="ECO:0000256" key="3">
    <source>
        <dbReference type="SAM" id="Phobius"/>
    </source>
</evidence>
<dbReference type="InterPro" id="IPR001611">
    <property type="entry name" value="Leu-rich_rpt"/>
</dbReference>
<evidence type="ECO:0008006" key="6">
    <source>
        <dbReference type="Google" id="ProtNLM"/>
    </source>
</evidence>
<dbReference type="OrthoDB" id="2013775at2759"/>
<organism evidence="4 5">
    <name type="scientific">Pomacea canaliculata</name>
    <name type="common">Golden apple snail</name>
    <dbReference type="NCBI Taxonomy" id="400727"/>
    <lineage>
        <taxon>Eukaryota</taxon>
        <taxon>Metazoa</taxon>
        <taxon>Spiralia</taxon>
        <taxon>Lophotrochozoa</taxon>
        <taxon>Mollusca</taxon>
        <taxon>Gastropoda</taxon>
        <taxon>Caenogastropoda</taxon>
        <taxon>Architaenioglossa</taxon>
        <taxon>Ampullarioidea</taxon>
        <taxon>Ampullariidae</taxon>
        <taxon>Pomacea</taxon>
    </lineage>
</organism>
<comment type="caution">
    <text evidence="4">The sequence shown here is derived from an EMBL/GenBank/DDBJ whole genome shotgun (WGS) entry which is preliminary data.</text>
</comment>
<gene>
    <name evidence="4" type="ORF">C0Q70_04294</name>
</gene>
<dbReference type="PANTHER" id="PTHR24366:SF96">
    <property type="entry name" value="LEUCINE RICH REPEAT CONTAINING 53"/>
    <property type="match status" value="1"/>
</dbReference>
<sequence>MMILFQPLTSLENLDLSRTYLQNLPTEVLGLMPRLTKLSLWGNNMTEIANGTFSGLRNLTSLDLSDNLLTSVHEAAFGSETQSQLQHLDLSGNPFNCSCSDLWFPHWLKTNPELFAHPRFDYVCVNYNYTNITSFVDDECNTTTTTTTTTQTTPSTLSTTARHRNVKPALFAILYFFIAVVVLVVIVSVTYWLYTRPCRGYFWNWTGTRGQYHPILP</sequence>
<keyword evidence="1" id="KW-0433">Leucine-rich repeat</keyword>
<keyword evidence="3" id="KW-1133">Transmembrane helix</keyword>
<dbReference type="InterPro" id="IPR003591">
    <property type="entry name" value="Leu-rich_rpt_typical-subtyp"/>
</dbReference>
<evidence type="ECO:0000313" key="5">
    <source>
        <dbReference type="Proteomes" id="UP000245119"/>
    </source>
</evidence>
<dbReference type="OMA" id="VDDECNT"/>